<dbReference type="SUPFAM" id="SSF81296">
    <property type="entry name" value="E set domains"/>
    <property type="match status" value="1"/>
</dbReference>
<gene>
    <name evidence="12" type="ORF">PTSG_04855</name>
</gene>
<keyword evidence="8" id="KW-0143">Chaperone</keyword>
<feature type="region of interest" description="Disordered" evidence="9">
    <location>
        <begin position="476"/>
        <end position="511"/>
    </location>
</feature>
<feature type="compositionally biased region" description="Acidic residues" evidence="9">
    <location>
        <begin position="528"/>
        <end position="543"/>
    </location>
</feature>
<dbReference type="CDD" id="cd06257">
    <property type="entry name" value="DnaJ"/>
    <property type="match status" value="1"/>
</dbReference>
<feature type="domain" description="J" evidence="11">
    <location>
        <begin position="96"/>
        <end position="160"/>
    </location>
</feature>
<dbReference type="GO" id="GO:0006620">
    <property type="term" value="P:post-translational protein targeting to endoplasmic reticulum membrane"/>
    <property type="evidence" value="ECO:0007669"/>
    <property type="project" value="TreeGrafter"/>
</dbReference>
<dbReference type="Gene3D" id="1.10.150.20">
    <property type="entry name" value="5' to 3' exonuclease, C-terminal subdomain"/>
    <property type="match status" value="1"/>
</dbReference>
<dbReference type="GeneID" id="16074753"/>
<feature type="compositionally biased region" description="Acidic residues" evidence="9">
    <location>
        <begin position="552"/>
        <end position="563"/>
    </location>
</feature>
<dbReference type="GO" id="GO:0008320">
    <property type="term" value="F:protein transmembrane transporter activity"/>
    <property type="evidence" value="ECO:0007669"/>
    <property type="project" value="TreeGrafter"/>
</dbReference>
<keyword evidence="4" id="KW-0256">Endoplasmic reticulum</keyword>
<dbReference type="InterPro" id="IPR036869">
    <property type="entry name" value="J_dom_sf"/>
</dbReference>
<dbReference type="Gene3D" id="1.10.287.110">
    <property type="entry name" value="DnaJ domain"/>
    <property type="match status" value="1"/>
</dbReference>
<dbReference type="PANTHER" id="PTHR24075:SF0">
    <property type="entry name" value="TRANSLOCATION PROTEIN SEC63 HOMOLOG"/>
    <property type="match status" value="1"/>
</dbReference>
<evidence type="ECO:0000256" key="8">
    <source>
        <dbReference type="ARBA" id="ARBA00023186"/>
    </source>
</evidence>
<dbReference type="Gene3D" id="1.10.3380.10">
    <property type="entry name" value="Sec63 N-terminal domain-like domain"/>
    <property type="match status" value="1"/>
</dbReference>
<feature type="transmembrane region" description="Helical" evidence="10">
    <location>
        <begin position="12"/>
        <end position="31"/>
    </location>
</feature>
<evidence type="ECO:0000256" key="6">
    <source>
        <dbReference type="ARBA" id="ARBA00022989"/>
    </source>
</evidence>
<dbReference type="PANTHER" id="PTHR24075">
    <property type="entry name" value="SEC63 DOMAIN-CONTAINING"/>
    <property type="match status" value="1"/>
</dbReference>
<organism evidence="13">
    <name type="scientific">Salpingoeca rosetta (strain ATCC 50818 / BSB-021)</name>
    <dbReference type="NCBI Taxonomy" id="946362"/>
    <lineage>
        <taxon>Eukaryota</taxon>
        <taxon>Choanoflagellata</taxon>
        <taxon>Craspedida</taxon>
        <taxon>Salpingoecidae</taxon>
        <taxon>Salpingoeca</taxon>
    </lineage>
</organism>
<keyword evidence="6 10" id="KW-1133">Transmembrane helix</keyword>
<evidence type="ECO:0000256" key="9">
    <source>
        <dbReference type="SAM" id="MobiDB-lite"/>
    </source>
</evidence>
<evidence type="ECO:0000256" key="7">
    <source>
        <dbReference type="ARBA" id="ARBA00023136"/>
    </source>
</evidence>
<dbReference type="SMART" id="SM00973">
    <property type="entry name" value="Sec63"/>
    <property type="match status" value="1"/>
</dbReference>
<feature type="compositionally biased region" description="Basic residues" evidence="9">
    <location>
        <begin position="484"/>
        <end position="496"/>
    </location>
</feature>
<evidence type="ECO:0000256" key="2">
    <source>
        <dbReference type="ARBA" id="ARBA00022448"/>
    </source>
</evidence>
<evidence type="ECO:0000256" key="1">
    <source>
        <dbReference type="ARBA" id="ARBA00004477"/>
    </source>
</evidence>
<dbReference type="InterPro" id="IPR035892">
    <property type="entry name" value="C2_domain_sf"/>
</dbReference>
<evidence type="ECO:0000313" key="12">
    <source>
        <dbReference type="EMBL" id="EGD73142.1"/>
    </source>
</evidence>
<dbReference type="InParanoid" id="F2U9W5"/>
<dbReference type="STRING" id="946362.F2U9W5"/>
<dbReference type="GO" id="GO:0003723">
    <property type="term" value="F:RNA binding"/>
    <property type="evidence" value="ECO:0007669"/>
    <property type="project" value="TreeGrafter"/>
</dbReference>
<dbReference type="EMBL" id="GL832965">
    <property type="protein sequence ID" value="EGD73142.1"/>
    <property type="molecule type" value="Genomic_DNA"/>
</dbReference>
<dbReference type="SUPFAM" id="SSF158702">
    <property type="entry name" value="Sec63 N-terminal domain-like"/>
    <property type="match status" value="1"/>
</dbReference>
<dbReference type="PRINTS" id="PR00625">
    <property type="entry name" value="JDOMAIN"/>
</dbReference>
<reference evidence="12" key="1">
    <citation type="submission" date="2009-08" db="EMBL/GenBank/DDBJ databases">
        <title>Annotation of Salpingoeca rosetta.</title>
        <authorList>
            <consortium name="The Broad Institute Genome Sequencing Platform"/>
            <person name="Russ C."/>
            <person name="Cuomo C."/>
            <person name="Burger G."/>
            <person name="Gray M.W."/>
            <person name="Holland P.W.H."/>
            <person name="King N."/>
            <person name="Lang F.B.F."/>
            <person name="Roger A.J."/>
            <person name="Ruiz-Trillo I."/>
            <person name="Young S.K."/>
            <person name="Zeng Q."/>
            <person name="Gargeya S."/>
            <person name="Alvarado L."/>
            <person name="Berlin A."/>
            <person name="Chapman S.B."/>
            <person name="Chen Z."/>
            <person name="Freedman E."/>
            <person name="Gellesch M."/>
            <person name="Goldberg J."/>
            <person name="Griggs A."/>
            <person name="Gujja S."/>
            <person name="Heilman E."/>
            <person name="Heiman D."/>
            <person name="Howarth C."/>
            <person name="Mehta T."/>
            <person name="Neiman D."/>
            <person name="Pearson M."/>
            <person name="Roberts A."/>
            <person name="Saif S."/>
            <person name="Shea T."/>
            <person name="Shenoy N."/>
            <person name="Sisk P."/>
            <person name="Stolte C."/>
            <person name="Sykes S."/>
            <person name="White J."/>
            <person name="Yandava C."/>
            <person name="Haas B."/>
            <person name="Nusbaum C."/>
            <person name="Birren B."/>
        </authorList>
    </citation>
    <scope>NUCLEOTIDE SEQUENCE [LARGE SCALE GENOMIC DNA]</scope>
    <source>
        <strain evidence="12">ATCC 50818</strain>
    </source>
</reference>
<evidence type="ECO:0000256" key="3">
    <source>
        <dbReference type="ARBA" id="ARBA00022692"/>
    </source>
</evidence>
<feature type="transmembrane region" description="Helical" evidence="10">
    <location>
        <begin position="184"/>
        <end position="203"/>
    </location>
</feature>
<proteinExistence type="predicted"/>
<keyword evidence="3 10" id="KW-0812">Transmembrane</keyword>
<evidence type="ECO:0000259" key="11">
    <source>
        <dbReference type="PROSITE" id="PS50076"/>
    </source>
</evidence>
<dbReference type="Gene3D" id="2.60.40.150">
    <property type="entry name" value="C2 domain"/>
    <property type="match status" value="1"/>
</dbReference>
<feature type="compositionally biased region" description="Acidic residues" evidence="9">
    <location>
        <begin position="683"/>
        <end position="703"/>
    </location>
</feature>
<dbReference type="eggNOG" id="KOG0721">
    <property type="taxonomic scope" value="Eukaryota"/>
</dbReference>
<dbReference type="InterPro" id="IPR014756">
    <property type="entry name" value="Ig_E-set"/>
</dbReference>
<feature type="region of interest" description="Disordered" evidence="9">
    <location>
        <begin position="528"/>
        <end position="563"/>
    </location>
</feature>
<keyword evidence="5" id="KW-0653">Protein transport</keyword>
<feature type="compositionally biased region" description="Low complexity" evidence="9">
    <location>
        <begin position="668"/>
        <end position="682"/>
    </location>
</feature>
<accession>F2U9W5</accession>
<dbReference type="InterPro" id="IPR004179">
    <property type="entry name" value="Sec63-dom"/>
</dbReference>
<feature type="region of interest" description="Disordered" evidence="9">
    <location>
        <begin position="665"/>
        <end position="703"/>
    </location>
</feature>
<sequence>MREFEYDEEGTSSYFFVLALLVLYLTGATIWRLCLCFVDDDGEDDTEIEKRKVRKAKNKKPSNLFSTWNIIYVLAWAAVLAIMWQISHMEHEAVYDPFEILELPSDATTKQIKKRYRELSLMYHPDRNPDPEANDMFVRISKAYRALTDDETRENWEKYGNPDGPTTQTYGIALPAWMVQGKHSVIVMIAYAVGFVIIIPAIVRSRWTRSKKYLKKGVLKDTAALFYHSLTTDAVKELGMMEVLSCAFEFRENLKTSQEELGEIFALLKQLPELPNNPWQQKVKGKQDNRIKLKDSPFAVKARTLLYAHMHRLKLSPALTADLDFVLEHAPTLINVMAELCFERRWFKPVLLALHLKQMTIQAVPEVDNVGQLEQLPHVTKTMMDSLEKKNVRTLQNLVMRPDDKVQSILSAVPALHVDDVIEFLNVFPSLEVDWGLPGAVEDEKKDKSGNRIVTAGMPWAITVSVRRVTRHELLQKQQQAGAKSKKAARNGKKAAKGGAANGTKKKAEAAKKKKKKIEIVGFGEGEFSDAEASSSDDDDSNNNDDSKNDSDAEGEEIDEEELWAGIKKPGEDVDDSGPIAVHCPRYPHDKEAEWWCFVSDATNKKIVSGLLRLNTLGTKHTMRPLPMEKVDVGLKAFNLHVICDSYLGADVVLPFKVKSVRPKLPSQAELAAQRRAQAAQEEMMEEEEEEEDTDEDDDDEDF</sequence>
<evidence type="ECO:0000256" key="5">
    <source>
        <dbReference type="ARBA" id="ARBA00022927"/>
    </source>
</evidence>
<comment type="subcellular location">
    <subcellularLocation>
        <location evidence="1">Endoplasmic reticulum membrane</location>
        <topology evidence="1">Multi-pass membrane protein</topology>
    </subcellularLocation>
</comment>
<dbReference type="RefSeq" id="XP_004994173.1">
    <property type="nucleotide sequence ID" value="XM_004994116.1"/>
</dbReference>
<dbReference type="Proteomes" id="UP000007799">
    <property type="component" value="Unassembled WGS sequence"/>
</dbReference>
<evidence type="ECO:0000313" key="13">
    <source>
        <dbReference type="Proteomes" id="UP000007799"/>
    </source>
</evidence>
<evidence type="ECO:0000256" key="10">
    <source>
        <dbReference type="SAM" id="Phobius"/>
    </source>
</evidence>
<dbReference type="SMART" id="SM00271">
    <property type="entry name" value="DnaJ"/>
    <property type="match status" value="1"/>
</dbReference>
<name>F2U9W5_SALR5</name>
<dbReference type="Pfam" id="PF02889">
    <property type="entry name" value="Sec63"/>
    <property type="match status" value="1"/>
</dbReference>
<protein>
    <recommendedName>
        <fullName evidence="11">J domain-containing protein</fullName>
    </recommendedName>
</protein>
<evidence type="ECO:0000256" key="4">
    <source>
        <dbReference type="ARBA" id="ARBA00022824"/>
    </source>
</evidence>
<dbReference type="KEGG" id="sre:PTSG_04855"/>
<keyword evidence="7 10" id="KW-0472">Membrane</keyword>
<keyword evidence="2" id="KW-0813">Transport</keyword>
<dbReference type="OrthoDB" id="1734229at2759"/>
<dbReference type="AlphaFoldDB" id="F2U9W5"/>
<dbReference type="SUPFAM" id="SSF46565">
    <property type="entry name" value="Chaperone J-domain"/>
    <property type="match status" value="1"/>
</dbReference>
<feature type="transmembrane region" description="Helical" evidence="10">
    <location>
        <begin position="64"/>
        <end position="86"/>
    </location>
</feature>
<dbReference type="GO" id="GO:0006614">
    <property type="term" value="P:SRP-dependent cotranslational protein targeting to membrane"/>
    <property type="evidence" value="ECO:0007669"/>
    <property type="project" value="TreeGrafter"/>
</dbReference>
<dbReference type="OMA" id="TIENCMH"/>
<dbReference type="InterPro" id="IPR001623">
    <property type="entry name" value="DnaJ_domain"/>
</dbReference>
<dbReference type="GO" id="GO:0031207">
    <property type="term" value="C:Sec62/Sec63 complex"/>
    <property type="evidence" value="ECO:0007669"/>
    <property type="project" value="TreeGrafter"/>
</dbReference>
<dbReference type="Pfam" id="PF00226">
    <property type="entry name" value="DnaJ"/>
    <property type="match status" value="1"/>
</dbReference>
<dbReference type="FunCoup" id="F2U9W5">
    <property type="interactions" value="1732"/>
</dbReference>
<keyword evidence="13" id="KW-1185">Reference proteome</keyword>
<dbReference type="PROSITE" id="PS50076">
    <property type="entry name" value="DNAJ_2"/>
    <property type="match status" value="1"/>
</dbReference>